<dbReference type="InterPro" id="IPR015655">
    <property type="entry name" value="PP2C"/>
</dbReference>
<dbReference type="GO" id="GO:0004722">
    <property type="term" value="F:protein serine/threonine phosphatase activity"/>
    <property type="evidence" value="ECO:0007669"/>
    <property type="project" value="InterPro"/>
</dbReference>
<evidence type="ECO:0000256" key="2">
    <source>
        <dbReference type="SAM" id="MobiDB-lite"/>
    </source>
</evidence>
<evidence type="ECO:0000313" key="5">
    <source>
        <dbReference type="Proteomes" id="UP000694569"/>
    </source>
</evidence>
<dbReference type="AlphaFoldDB" id="A0A8C5W6U7"/>
<gene>
    <name evidence="4" type="primary">PP2D1</name>
</gene>
<sequence length="558" mass="62622">MMKESPLDDIAEIPNADHEEPQDDVCVRCDDQEVCVPCSMCQRRVPELMFFGHKQQHATFNLIGYKFGEKPMDIESLNSQRLKAISHRTNSSPYQQKERQKINRSYEIIRRTLFSNMEYTSLVTTQDFKSVQVYRKETNNALIRSIVICANKNASWQEDMEDTFTVLDRYGKRENTTFVGLFDGCNGITAAQSVSIELPVFFLSQIVNVDLSYNLTDEESHFISSFDTVFKESYKEREKDFSSSIQGRCGKGADFEMIHASYATAYWRMDKTLKLGRGENSLSKWSGCAAVTCLIDGHPDTDRSKQKDDPINISNDTRNSIKPRLGVLHVANLGNIKAVLCRNRKSYCLTEDHSTSSYRERSRVTKAGGSLSSNEEHGLVEGLCRITRGLGFHGDAKLKNSVIPAPCTVSIPIYESCQFIVLATSGLWEVLSEKEAVAIILESYALFLQYAIDKKIKVTNDRSGEKRPEPLDSSDHNRIPGRLEGVDGEYEPLDSLPCSNSYSDHTECSIQDLNELQSDAAAYACKQVVKTAIVAGSQQNVTVCLILLPGSNNMCKLN</sequence>
<comment type="similarity">
    <text evidence="1">Belongs to the PP2C family.</text>
</comment>
<feature type="compositionally biased region" description="Basic and acidic residues" evidence="2">
    <location>
        <begin position="461"/>
        <end position="478"/>
    </location>
</feature>
<dbReference type="Gene3D" id="3.60.40.10">
    <property type="entry name" value="PPM-type phosphatase domain"/>
    <property type="match status" value="1"/>
</dbReference>
<organism evidence="4 5">
    <name type="scientific">Leptobrachium leishanense</name>
    <name type="common">Leishan spiny toad</name>
    <dbReference type="NCBI Taxonomy" id="445787"/>
    <lineage>
        <taxon>Eukaryota</taxon>
        <taxon>Metazoa</taxon>
        <taxon>Chordata</taxon>
        <taxon>Craniata</taxon>
        <taxon>Vertebrata</taxon>
        <taxon>Euteleostomi</taxon>
        <taxon>Amphibia</taxon>
        <taxon>Batrachia</taxon>
        <taxon>Anura</taxon>
        <taxon>Pelobatoidea</taxon>
        <taxon>Megophryidae</taxon>
        <taxon>Leptobrachium</taxon>
    </lineage>
</organism>
<dbReference type="PROSITE" id="PS51746">
    <property type="entry name" value="PPM_2"/>
    <property type="match status" value="1"/>
</dbReference>
<evidence type="ECO:0000256" key="1">
    <source>
        <dbReference type="ARBA" id="ARBA00006702"/>
    </source>
</evidence>
<keyword evidence="5" id="KW-1185">Reference proteome</keyword>
<dbReference type="CDD" id="cd00143">
    <property type="entry name" value="PP2Cc"/>
    <property type="match status" value="1"/>
</dbReference>
<dbReference type="GeneTree" id="ENSGT00390000017863"/>
<dbReference type="Pfam" id="PF00481">
    <property type="entry name" value="PP2C"/>
    <property type="match status" value="1"/>
</dbReference>
<proteinExistence type="inferred from homology"/>
<dbReference type="PANTHER" id="PTHR13832:SF837">
    <property type="entry name" value="PROTEIN PHOSPHATASE 2C-LIKE DOMAIN-CONTAINING PROTEIN 1"/>
    <property type="match status" value="1"/>
</dbReference>
<dbReference type="InterPro" id="IPR001932">
    <property type="entry name" value="PPM-type_phosphatase-like_dom"/>
</dbReference>
<dbReference type="SMART" id="SM00332">
    <property type="entry name" value="PP2Cc"/>
    <property type="match status" value="1"/>
</dbReference>
<feature type="domain" description="PPM-type phosphatase" evidence="3">
    <location>
        <begin position="147"/>
        <end position="548"/>
    </location>
</feature>
<dbReference type="Proteomes" id="UP000694569">
    <property type="component" value="Unplaced"/>
</dbReference>
<dbReference type="PANTHER" id="PTHR13832">
    <property type="entry name" value="PROTEIN PHOSPHATASE 2C"/>
    <property type="match status" value="1"/>
</dbReference>
<accession>A0A8C5W6U7</accession>
<evidence type="ECO:0000313" key="4">
    <source>
        <dbReference type="Ensembl" id="ENSLLEP00000023256.1"/>
    </source>
</evidence>
<dbReference type="SUPFAM" id="SSF81606">
    <property type="entry name" value="PP2C-like"/>
    <property type="match status" value="1"/>
</dbReference>
<dbReference type="InterPro" id="IPR036457">
    <property type="entry name" value="PPM-type-like_dom_sf"/>
</dbReference>
<dbReference type="OrthoDB" id="343114at2759"/>
<evidence type="ECO:0000259" key="3">
    <source>
        <dbReference type="PROSITE" id="PS51746"/>
    </source>
</evidence>
<reference evidence="4" key="1">
    <citation type="submission" date="2025-08" db="UniProtKB">
        <authorList>
            <consortium name="Ensembl"/>
        </authorList>
    </citation>
    <scope>IDENTIFICATION</scope>
</reference>
<protein>
    <submittedName>
        <fullName evidence="4">Protein phosphatase 2C like domain containing 1</fullName>
    </submittedName>
</protein>
<dbReference type="Ensembl" id="ENSLLET00000024134.1">
    <property type="protein sequence ID" value="ENSLLEP00000023256.1"/>
    <property type="gene ID" value="ENSLLEG00000014763.1"/>
</dbReference>
<reference evidence="4" key="2">
    <citation type="submission" date="2025-09" db="UniProtKB">
        <authorList>
            <consortium name="Ensembl"/>
        </authorList>
    </citation>
    <scope>IDENTIFICATION</scope>
</reference>
<name>A0A8C5W6U7_9ANUR</name>
<feature type="region of interest" description="Disordered" evidence="2">
    <location>
        <begin position="461"/>
        <end position="490"/>
    </location>
</feature>